<evidence type="ECO:0000313" key="5">
    <source>
        <dbReference type="Proteomes" id="UP000031838"/>
    </source>
</evidence>
<reference evidence="4 5" key="2">
    <citation type="journal article" date="2016" name="Appl. Microbiol. Biotechnol.">
        <title>Mutations improving production and secretion of extracellular lipase by Burkholderia glumae PG1.</title>
        <authorList>
            <person name="Knapp A."/>
            <person name="Voget S."/>
            <person name="Gao R."/>
            <person name="Zaburannyi N."/>
            <person name="Krysciak D."/>
            <person name="Breuer M."/>
            <person name="Hauer B."/>
            <person name="Streit W.R."/>
            <person name="Muller R."/>
            <person name="Daniel R."/>
            <person name="Jaeger K.E."/>
        </authorList>
    </citation>
    <scope>NUCLEOTIDE SEQUENCE [LARGE SCALE GENOMIC DNA]</scope>
    <source>
        <strain evidence="4 5">PG1</strain>
    </source>
</reference>
<dbReference type="InterPro" id="IPR037522">
    <property type="entry name" value="HD_GYP_dom"/>
</dbReference>
<feature type="coiled-coil region" evidence="1">
    <location>
        <begin position="407"/>
        <end position="441"/>
    </location>
</feature>
<sequence>MQMARRWHLPFRLHVSVLIAVIVSLIGGLISAVDYEHSRTILEDNSANRVREMSREAANEIQKMFTPASVAVKTLVYGRVVNAHTFAQRSAVLGVLHAILVASPGMEDLYVGYENGDFFMLRAIRSEFQRDGLQAPDNARFALQIIERSVSPPVGRFIYFDDALRVIKDVARPDYPASYDPRTRDWYRQALRRKRLIRTAPYVFSSVREIGTTLAMAAPDGGAVVGCDVNLDTLQHMLAPQDGLPGLAFALISADGQLVASSLRFDPVQKATEELYRLAGMDEMRQVPILARMAAGVRAAGRETGGAAWRSSTVVDAQGGRWHLTINRLDVDDVEPLYLSSAIRREDLMRSADHRLMIEGLVTLAIIVLSIPLTWLFAGVIARPLTQLAAQAATMRRFELAPGSEMLNSHISEIDRLGQRMEEMKRTIRRFLDTIQAVAAEPDFDRLVQLLLTEMLAEAHADAGVLYLANEDGTLLQPAAARDTRRAAVDEVLRPLEVATAPALIRAALAENRARAGRLSNPDIVQAGFSHFRLGTGDAAVVPLVNREGVLIGAFVLLHSAPLEQMQLSFIAELTGLFVSAIETRELIKMQRALFESFIQLIAKAIDAKSPHTGGHCNRVPELTKMLARAACSAGDGPWRDFDLNAQQWEELHVAAWLHDCGKITTPEYVIDKATKLETLYDRIHEVRMRFEVLKCEAEIRCLQAIAAGMARDEAEAMRDALLRELDEEFAFVAACNEGGESMDPARVERLGRIGARTWRRTLDDRLGVSEDERKRQARAPRAPLPVRERLLADKAEHRIEREAAAPFGMADNRWGFRMPVPELLFNRGELHNLSVARGTLCDEERFKVNEHILQTIMMLSQLPFPRHMRNVPEIAGGHHEKMDGTGYPKGLRGEQMSPLARMMAIADIFEALTAADRPYKRGKTLSEAISIMAAMRQAQHIDAGLFALFLRSGVYLDYARRFMSPEQIDEVDIGRYLEPTETMTA</sequence>
<keyword evidence="2" id="KW-1133">Transmembrane helix</keyword>
<dbReference type="Gene3D" id="1.10.3210.10">
    <property type="entry name" value="Hypothetical protein af1432"/>
    <property type="match status" value="2"/>
</dbReference>
<keyword evidence="4" id="KW-0378">Hydrolase</keyword>
<dbReference type="CDD" id="cd00077">
    <property type="entry name" value="HDc"/>
    <property type="match status" value="1"/>
</dbReference>
<dbReference type="InterPro" id="IPR052020">
    <property type="entry name" value="Cyclic_di-GMP/3'3'-cGAMP_PDE"/>
</dbReference>
<dbReference type="Gene3D" id="3.30.450.40">
    <property type="match status" value="1"/>
</dbReference>
<keyword evidence="2" id="KW-0812">Transmembrane</keyword>
<feature type="transmembrane region" description="Helical" evidence="2">
    <location>
        <begin position="356"/>
        <end position="378"/>
    </location>
</feature>
<gene>
    <name evidence="4" type="ORF">BGL_1c34730</name>
</gene>
<protein>
    <submittedName>
        <fullName evidence="4">Metal dependent phosphohydrolase</fullName>
    </submittedName>
</protein>
<dbReference type="Pfam" id="PF01590">
    <property type="entry name" value="GAF"/>
    <property type="match status" value="1"/>
</dbReference>
<keyword evidence="1" id="KW-0175">Coiled coil</keyword>
<dbReference type="SMART" id="SM00471">
    <property type="entry name" value="HDc"/>
    <property type="match status" value="1"/>
</dbReference>
<evidence type="ECO:0000259" key="3">
    <source>
        <dbReference type="PROSITE" id="PS51832"/>
    </source>
</evidence>
<organism evidence="4 5">
    <name type="scientific">Burkholderia plantarii</name>
    <dbReference type="NCBI Taxonomy" id="41899"/>
    <lineage>
        <taxon>Bacteria</taxon>
        <taxon>Pseudomonadati</taxon>
        <taxon>Pseudomonadota</taxon>
        <taxon>Betaproteobacteria</taxon>
        <taxon>Burkholderiales</taxon>
        <taxon>Burkholderiaceae</taxon>
        <taxon>Burkholderia</taxon>
    </lineage>
</organism>
<dbReference type="InterPro" id="IPR003607">
    <property type="entry name" value="HD/PDEase_dom"/>
</dbReference>
<name>A0A0B6RRJ6_BURPL</name>
<accession>A0A0B6RRJ6</accession>
<dbReference type="PROSITE" id="PS51832">
    <property type="entry name" value="HD_GYP"/>
    <property type="match status" value="1"/>
</dbReference>
<dbReference type="InterPro" id="IPR003018">
    <property type="entry name" value="GAF"/>
</dbReference>
<feature type="domain" description="HD-GYP" evidence="3">
    <location>
        <begin position="756"/>
        <end position="965"/>
    </location>
</feature>
<dbReference type="EMBL" id="CP002580">
    <property type="protein sequence ID" value="AJK47947.1"/>
    <property type="molecule type" value="Genomic_DNA"/>
</dbReference>
<keyword evidence="5" id="KW-1185">Reference proteome</keyword>
<dbReference type="SUPFAM" id="SSF109604">
    <property type="entry name" value="HD-domain/PDEase-like"/>
    <property type="match status" value="2"/>
</dbReference>
<dbReference type="PANTHER" id="PTHR45228">
    <property type="entry name" value="CYCLIC DI-GMP PHOSPHODIESTERASE TM_0186-RELATED"/>
    <property type="match status" value="1"/>
</dbReference>
<dbReference type="InterPro" id="IPR029016">
    <property type="entry name" value="GAF-like_dom_sf"/>
</dbReference>
<dbReference type="AlphaFoldDB" id="A0A0B6RRJ6"/>
<evidence type="ECO:0000256" key="2">
    <source>
        <dbReference type="SAM" id="Phobius"/>
    </source>
</evidence>
<dbReference type="HOGENOM" id="CLU_010403_1_0_4"/>
<feature type="transmembrane region" description="Helical" evidence="2">
    <location>
        <begin position="12"/>
        <end position="33"/>
    </location>
</feature>
<dbReference type="Gene3D" id="3.30.450.20">
    <property type="entry name" value="PAS domain"/>
    <property type="match status" value="2"/>
</dbReference>
<keyword evidence="2" id="KW-0472">Membrane</keyword>
<dbReference type="PANTHER" id="PTHR45228:SF5">
    <property type="entry name" value="CYCLIC DI-GMP PHOSPHODIESTERASE VC_1348-RELATED"/>
    <property type="match status" value="1"/>
</dbReference>
<proteinExistence type="predicted"/>
<dbReference type="Pfam" id="PF13487">
    <property type="entry name" value="HD_5"/>
    <property type="match status" value="1"/>
</dbReference>
<evidence type="ECO:0000313" key="4">
    <source>
        <dbReference type="EMBL" id="AJK47947.1"/>
    </source>
</evidence>
<evidence type="ECO:0000256" key="1">
    <source>
        <dbReference type="SAM" id="Coils"/>
    </source>
</evidence>
<dbReference type="Proteomes" id="UP000031838">
    <property type="component" value="Chromosome 1"/>
</dbReference>
<dbReference type="KEGG" id="bgp:BGL_1c34730"/>
<dbReference type="GO" id="GO:0008081">
    <property type="term" value="F:phosphoric diester hydrolase activity"/>
    <property type="evidence" value="ECO:0007669"/>
    <property type="project" value="UniProtKB-ARBA"/>
</dbReference>
<reference evidence="5" key="1">
    <citation type="submission" date="2011-03" db="EMBL/GenBank/DDBJ databases">
        <authorList>
            <person name="Voget S."/>
            <person name="Streit W.R."/>
            <person name="Jaeger K.E."/>
            <person name="Daniel R."/>
        </authorList>
    </citation>
    <scope>NUCLEOTIDE SEQUENCE [LARGE SCALE GENOMIC DNA]</scope>
    <source>
        <strain evidence="5">PG1</strain>
    </source>
</reference>
<dbReference type="Gene3D" id="6.10.340.10">
    <property type="match status" value="1"/>
</dbReference>
<dbReference type="SUPFAM" id="SSF55781">
    <property type="entry name" value="GAF domain-like"/>
    <property type="match status" value="1"/>
</dbReference>